<gene>
    <name evidence="1" type="ORF">LY56_02995</name>
</gene>
<name>A0A2W7RK71_9RHOB</name>
<keyword evidence="2" id="KW-1185">Reference proteome</keyword>
<dbReference type="EMBL" id="QKZQ01000017">
    <property type="protein sequence ID" value="PZX38292.1"/>
    <property type="molecule type" value="Genomic_DNA"/>
</dbReference>
<organism evidence="1 2">
    <name type="scientific">Roseinatronobacter thiooxidans</name>
    <dbReference type="NCBI Taxonomy" id="121821"/>
    <lineage>
        <taxon>Bacteria</taxon>
        <taxon>Pseudomonadati</taxon>
        <taxon>Pseudomonadota</taxon>
        <taxon>Alphaproteobacteria</taxon>
        <taxon>Rhodobacterales</taxon>
        <taxon>Paracoccaceae</taxon>
        <taxon>Roseinatronobacter</taxon>
    </lineage>
</organism>
<accession>A0A2W7RK71</accession>
<sequence length="59" mass="6746">MQGWPNPTMRIKMMPRIWHEAVTLLGSHWGLAQNGTVTCWVKKLRPRYCACPFCLAGVC</sequence>
<dbReference type="Proteomes" id="UP000249364">
    <property type="component" value="Unassembled WGS sequence"/>
</dbReference>
<protein>
    <submittedName>
        <fullName evidence="1">Uncharacterized protein</fullName>
    </submittedName>
</protein>
<reference evidence="1 2" key="1">
    <citation type="submission" date="2018-06" db="EMBL/GenBank/DDBJ databases">
        <title>Genomic Encyclopedia of Archaeal and Bacterial Type Strains, Phase II (KMG-II): from individual species to whole genera.</title>
        <authorList>
            <person name="Goeker M."/>
        </authorList>
    </citation>
    <scope>NUCLEOTIDE SEQUENCE [LARGE SCALE GENOMIC DNA]</scope>
    <source>
        <strain evidence="1 2">DSM 13087</strain>
    </source>
</reference>
<dbReference type="AlphaFoldDB" id="A0A2W7RK71"/>
<proteinExistence type="predicted"/>
<evidence type="ECO:0000313" key="1">
    <source>
        <dbReference type="EMBL" id="PZX38292.1"/>
    </source>
</evidence>
<evidence type="ECO:0000313" key="2">
    <source>
        <dbReference type="Proteomes" id="UP000249364"/>
    </source>
</evidence>
<comment type="caution">
    <text evidence="1">The sequence shown here is derived from an EMBL/GenBank/DDBJ whole genome shotgun (WGS) entry which is preliminary data.</text>
</comment>